<protein>
    <recommendedName>
        <fullName evidence="4">Secreted protein</fullName>
    </recommendedName>
</protein>
<name>A0AA39PR76_9AGAR</name>
<proteinExistence type="predicted"/>
<sequence>MMFVTFGLFSSATQAGDGPWPCMPVWSCRLVGSSVTTDTNSCLRDSIQFYQLTKISLRSRGAKVSRYACTRDQEIAALGLAGEERGVGPSHG</sequence>
<keyword evidence="1" id="KW-0732">Signal</keyword>
<feature type="signal peptide" evidence="1">
    <location>
        <begin position="1"/>
        <end position="15"/>
    </location>
</feature>
<evidence type="ECO:0000313" key="3">
    <source>
        <dbReference type="Proteomes" id="UP001175228"/>
    </source>
</evidence>
<organism evidence="2 3">
    <name type="scientific">Armillaria luteobubalina</name>
    <dbReference type="NCBI Taxonomy" id="153913"/>
    <lineage>
        <taxon>Eukaryota</taxon>
        <taxon>Fungi</taxon>
        <taxon>Dikarya</taxon>
        <taxon>Basidiomycota</taxon>
        <taxon>Agaricomycotina</taxon>
        <taxon>Agaricomycetes</taxon>
        <taxon>Agaricomycetidae</taxon>
        <taxon>Agaricales</taxon>
        <taxon>Marasmiineae</taxon>
        <taxon>Physalacriaceae</taxon>
        <taxon>Armillaria</taxon>
    </lineage>
</organism>
<feature type="chain" id="PRO_5041306753" description="Secreted protein" evidence="1">
    <location>
        <begin position="16"/>
        <end position="92"/>
    </location>
</feature>
<dbReference type="EMBL" id="JAUEPU010000041">
    <property type="protein sequence ID" value="KAK0488194.1"/>
    <property type="molecule type" value="Genomic_DNA"/>
</dbReference>
<keyword evidence="3" id="KW-1185">Reference proteome</keyword>
<evidence type="ECO:0008006" key="4">
    <source>
        <dbReference type="Google" id="ProtNLM"/>
    </source>
</evidence>
<gene>
    <name evidence="2" type="ORF">EDD18DRAFT_645375</name>
</gene>
<evidence type="ECO:0000256" key="1">
    <source>
        <dbReference type="SAM" id="SignalP"/>
    </source>
</evidence>
<dbReference type="AlphaFoldDB" id="A0AA39PR76"/>
<comment type="caution">
    <text evidence="2">The sequence shown here is derived from an EMBL/GenBank/DDBJ whole genome shotgun (WGS) entry which is preliminary data.</text>
</comment>
<accession>A0AA39PR76</accession>
<evidence type="ECO:0000313" key="2">
    <source>
        <dbReference type="EMBL" id="KAK0488194.1"/>
    </source>
</evidence>
<reference evidence="2" key="1">
    <citation type="submission" date="2023-06" db="EMBL/GenBank/DDBJ databases">
        <authorList>
            <consortium name="Lawrence Berkeley National Laboratory"/>
            <person name="Ahrendt S."/>
            <person name="Sahu N."/>
            <person name="Indic B."/>
            <person name="Wong-Bajracharya J."/>
            <person name="Merenyi Z."/>
            <person name="Ke H.-M."/>
            <person name="Monk M."/>
            <person name="Kocsube S."/>
            <person name="Drula E."/>
            <person name="Lipzen A."/>
            <person name="Balint B."/>
            <person name="Henrissat B."/>
            <person name="Andreopoulos B."/>
            <person name="Martin F.M."/>
            <person name="Harder C.B."/>
            <person name="Rigling D."/>
            <person name="Ford K.L."/>
            <person name="Foster G.D."/>
            <person name="Pangilinan J."/>
            <person name="Papanicolaou A."/>
            <person name="Barry K."/>
            <person name="LaButti K."/>
            <person name="Viragh M."/>
            <person name="Koriabine M."/>
            <person name="Yan M."/>
            <person name="Riley R."/>
            <person name="Champramary S."/>
            <person name="Plett K.L."/>
            <person name="Tsai I.J."/>
            <person name="Slot J."/>
            <person name="Sipos G."/>
            <person name="Plett J."/>
            <person name="Nagy L.G."/>
            <person name="Grigoriev I.V."/>
        </authorList>
    </citation>
    <scope>NUCLEOTIDE SEQUENCE</scope>
    <source>
        <strain evidence="2">HWK02</strain>
    </source>
</reference>
<dbReference type="Proteomes" id="UP001175228">
    <property type="component" value="Unassembled WGS sequence"/>
</dbReference>